<proteinExistence type="predicted"/>
<feature type="transmembrane region" description="Helical" evidence="1">
    <location>
        <begin position="42"/>
        <end position="61"/>
    </location>
</feature>
<accession>A0A1S6GKU5</accession>
<organism evidence="2">
    <name type="scientific">Mycolicibacterium sp. CBMA 213</name>
    <dbReference type="NCBI Taxonomy" id="1968788"/>
    <lineage>
        <taxon>Bacteria</taxon>
        <taxon>Bacillati</taxon>
        <taxon>Actinomycetota</taxon>
        <taxon>Actinomycetes</taxon>
        <taxon>Mycobacteriales</taxon>
        <taxon>Mycobacteriaceae</taxon>
        <taxon>Mycolicibacterium</taxon>
    </lineage>
</organism>
<keyword evidence="1" id="KW-0812">Transmembrane</keyword>
<dbReference type="AlphaFoldDB" id="A0A1S6GKU5"/>
<keyword evidence="2" id="KW-0614">Plasmid</keyword>
<feature type="transmembrane region" description="Helical" evidence="1">
    <location>
        <begin position="73"/>
        <end position="96"/>
    </location>
</feature>
<sequence>MFGTATQIITGGQVTLAASQTHFQAADAFFQSGTAIAYSVEGLLALVALVAGTVATIGKAGKEGAGTGMTHQFLVIGLAVTIFLSCGIAALITHSFESHGVRNPVSVPSPWGQ</sequence>
<keyword evidence="1" id="KW-1133">Transmembrane helix</keyword>
<dbReference type="EMBL" id="KY349138">
    <property type="protein sequence ID" value="AQS22463.1"/>
    <property type="molecule type" value="Genomic_DNA"/>
</dbReference>
<keyword evidence="1" id="KW-0472">Membrane</keyword>
<evidence type="ECO:0000256" key="1">
    <source>
        <dbReference type="SAM" id="Phobius"/>
    </source>
</evidence>
<geneLocation type="plasmid" evidence="2">
    <name>pCBMA213_2</name>
</geneLocation>
<protein>
    <submittedName>
        <fullName evidence="2">Uncharacterized protein</fullName>
    </submittedName>
</protein>
<name>A0A1S6GKU5_9MYCO</name>
<gene>
    <name evidence="2" type="ORF">pCBMA213_2_00099</name>
</gene>
<dbReference type="RefSeq" id="WP_237025285.1">
    <property type="nucleotide sequence ID" value="NZ_KY349138.1"/>
</dbReference>
<reference evidence="2" key="1">
    <citation type="submission" date="2016-12" db="EMBL/GenBank/DDBJ databases">
        <title>Complete plasmid sequence carrying type IV-like and type VII secretion systems from an atypical mycobacteria strain.</title>
        <authorList>
            <person name="Morgado S."/>
            <person name="Marin M."/>
            <person name="Fonseca E."/>
            <person name="Freitas F."/>
            <person name="Vicente A.C."/>
        </authorList>
    </citation>
    <scope>NUCLEOTIDE SEQUENCE</scope>
    <source>
        <strain evidence="2">CBMA 213</strain>
        <plasmid evidence="2">pCBMA213_2</plasmid>
    </source>
</reference>
<evidence type="ECO:0000313" key="2">
    <source>
        <dbReference type="EMBL" id="AQS22463.1"/>
    </source>
</evidence>